<name>A0A1F6D3D3_HANXR</name>
<feature type="domain" description="MmgE/PrpD C-terminal" evidence="3">
    <location>
        <begin position="265"/>
        <end position="436"/>
    </location>
</feature>
<dbReference type="InterPro" id="IPR036148">
    <property type="entry name" value="MmgE/PrpD_sf"/>
</dbReference>
<dbReference type="InterPro" id="IPR042183">
    <property type="entry name" value="MmgE/PrpD_sf_1"/>
</dbReference>
<reference evidence="4 5" key="1">
    <citation type="journal article" date="2016" name="Nat. Commun.">
        <title>Thousands of microbial genomes shed light on interconnected biogeochemical processes in an aquifer system.</title>
        <authorList>
            <person name="Anantharaman K."/>
            <person name="Brown C.T."/>
            <person name="Hug L.A."/>
            <person name="Sharon I."/>
            <person name="Castelle C.J."/>
            <person name="Probst A.J."/>
            <person name="Thomas B.C."/>
            <person name="Singh A."/>
            <person name="Wilkins M.J."/>
            <person name="Karaoz U."/>
            <person name="Brodie E.L."/>
            <person name="Williams K.H."/>
            <person name="Hubbard S.S."/>
            <person name="Banfield J.F."/>
        </authorList>
    </citation>
    <scope>NUCLEOTIDE SEQUENCE [LARGE SCALE GENOMIC DNA]</scope>
    <source>
        <strain evidence="5">RIFCSPLOWO2_12_FULL_64_10</strain>
    </source>
</reference>
<evidence type="ECO:0000313" key="5">
    <source>
        <dbReference type="Proteomes" id="UP000178606"/>
    </source>
</evidence>
<dbReference type="PANTHER" id="PTHR16943:SF8">
    <property type="entry name" value="2-METHYLCITRATE DEHYDRATASE"/>
    <property type="match status" value="1"/>
</dbReference>
<dbReference type="GO" id="GO:0016829">
    <property type="term" value="F:lyase activity"/>
    <property type="evidence" value="ECO:0007669"/>
    <property type="project" value="InterPro"/>
</dbReference>
<proteinExistence type="inferred from homology"/>
<evidence type="ECO:0000259" key="3">
    <source>
        <dbReference type="Pfam" id="PF19305"/>
    </source>
</evidence>
<feature type="domain" description="MmgE/PrpD N-terminal" evidence="2">
    <location>
        <begin position="5"/>
        <end position="244"/>
    </location>
</feature>
<comment type="caution">
    <text evidence="4">The sequence shown here is derived from an EMBL/GenBank/DDBJ whole genome shotgun (WGS) entry which is preliminary data.</text>
</comment>
<dbReference type="EMBL" id="MFKF01000055">
    <property type="protein sequence ID" value="OGG55939.1"/>
    <property type="molecule type" value="Genomic_DNA"/>
</dbReference>
<dbReference type="InterPro" id="IPR005656">
    <property type="entry name" value="MmgE_PrpD"/>
</dbReference>
<comment type="similarity">
    <text evidence="1">Belongs to the PrpD family.</text>
</comment>
<dbReference type="InterPro" id="IPR042188">
    <property type="entry name" value="MmgE/PrpD_sf_2"/>
</dbReference>
<evidence type="ECO:0000259" key="2">
    <source>
        <dbReference type="Pfam" id="PF03972"/>
    </source>
</evidence>
<dbReference type="PANTHER" id="PTHR16943">
    <property type="entry name" value="2-METHYLCITRATE DEHYDRATASE-RELATED"/>
    <property type="match status" value="1"/>
</dbReference>
<sequence>MTLSERLARYACSLTYDALPGEAVHEAKRRVIDSLGCAMGAYHSEPGRIARMLARTATCHRGATALGTSHRSTPEWGAFANGVLIRYLDYNDTYLSKEPAHPSDNIAAALAVGEARGCDGRAFLTSIVLGYEVQCRLCDAASIRARGWDHVTYGSFSTSLLSAMLMGLDERATEHALALAAVPNNALRQTRAGELSHWKGCAFANASRNGVFAALLAELGMTGPSQVFEGVFGFWRLVSGPFELGPLGGEGGRGFMINRTSIKFFPAEYHSQSAIEAALALRQEVGGAEGIASIDIETFDAAADIIGGEPEKWRPKSRETADHSLPYCTAVALVDGKVGMEQFSEARIADEGLIGLVQKVKVHRSEEMNRGYPEGIPNRVEVTLKSGRKVSKRVDFPRGHDRNPMTDREGEEKFEALCEPLLPKRQVRTILDALWKLEDMKDVGQIVPMFEV</sequence>
<dbReference type="Gene3D" id="1.10.4100.10">
    <property type="entry name" value="2-methylcitrate dehydratase PrpD"/>
    <property type="match status" value="1"/>
</dbReference>
<dbReference type="InterPro" id="IPR045336">
    <property type="entry name" value="MmgE_PrpD_N"/>
</dbReference>
<dbReference type="SUPFAM" id="SSF103378">
    <property type="entry name" value="2-methylcitrate dehydratase PrpD"/>
    <property type="match status" value="1"/>
</dbReference>
<dbReference type="Pfam" id="PF19305">
    <property type="entry name" value="MmgE_PrpD_C"/>
    <property type="match status" value="1"/>
</dbReference>
<dbReference type="Pfam" id="PF03972">
    <property type="entry name" value="MmgE_PrpD_N"/>
    <property type="match status" value="1"/>
</dbReference>
<organism evidence="4 5">
    <name type="scientific">Handelsmanbacteria sp. (strain RIFCSPLOWO2_12_FULL_64_10)</name>
    <dbReference type="NCBI Taxonomy" id="1817868"/>
    <lineage>
        <taxon>Bacteria</taxon>
        <taxon>Candidatus Handelsmaniibacteriota</taxon>
    </lineage>
</organism>
<dbReference type="AlphaFoldDB" id="A0A1F6D3D3"/>
<dbReference type="Proteomes" id="UP000178606">
    <property type="component" value="Unassembled WGS sequence"/>
</dbReference>
<evidence type="ECO:0000313" key="4">
    <source>
        <dbReference type="EMBL" id="OGG55939.1"/>
    </source>
</evidence>
<dbReference type="InterPro" id="IPR045337">
    <property type="entry name" value="MmgE_PrpD_C"/>
</dbReference>
<evidence type="ECO:0000256" key="1">
    <source>
        <dbReference type="ARBA" id="ARBA00006174"/>
    </source>
</evidence>
<protein>
    <submittedName>
        <fullName evidence="4">2-methylcitrate dehydratase</fullName>
    </submittedName>
</protein>
<accession>A0A1F6D3D3</accession>
<gene>
    <name evidence="4" type="ORF">A3F84_21160</name>
</gene>
<dbReference type="Gene3D" id="3.30.1330.120">
    <property type="entry name" value="2-methylcitrate dehydratase PrpD"/>
    <property type="match status" value="1"/>
</dbReference>